<accession>A0A6S7ITR1</accession>
<proteinExistence type="predicted"/>
<reference evidence="1" key="1">
    <citation type="submission" date="2020-04" db="EMBL/GenBank/DDBJ databases">
        <authorList>
            <person name="Alioto T."/>
            <person name="Alioto T."/>
            <person name="Gomez Garrido J."/>
        </authorList>
    </citation>
    <scope>NUCLEOTIDE SEQUENCE</scope>
    <source>
        <strain evidence="1">A484AB</strain>
    </source>
</reference>
<dbReference type="AlphaFoldDB" id="A0A6S7ITR1"/>
<evidence type="ECO:0000313" key="1">
    <source>
        <dbReference type="EMBL" id="CAB4020390.1"/>
    </source>
</evidence>
<name>A0A6S7ITR1_PARCT</name>
<sequence>MAIKKNGKIAILNHARNILYIGNVCVELNSFKVDKSFSLRLRESDIHAVRFSSFAGTIVATGQKDVYIYTENRELQRTIENPTGCGYIASVAINHITKHTLLKINLSPYCSLLSFSETGESRNSVYLGSSEWIQRAGLKSHPKSPVALVGKTRAVLLQL</sequence>
<keyword evidence="2" id="KW-1185">Reference proteome</keyword>
<dbReference type="EMBL" id="CACRXK020010929">
    <property type="protein sequence ID" value="CAB4020390.1"/>
    <property type="molecule type" value="Genomic_DNA"/>
</dbReference>
<evidence type="ECO:0000313" key="2">
    <source>
        <dbReference type="Proteomes" id="UP001152795"/>
    </source>
</evidence>
<organism evidence="1 2">
    <name type="scientific">Paramuricea clavata</name>
    <name type="common">Red gorgonian</name>
    <name type="synonym">Violescent sea-whip</name>
    <dbReference type="NCBI Taxonomy" id="317549"/>
    <lineage>
        <taxon>Eukaryota</taxon>
        <taxon>Metazoa</taxon>
        <taxon>Cnidaria</taxon>
        <taxon>Anthozoa</taxon>
        <taxon>Octocorallia</taxon>
        <taxon>Malacalcyonacea</taxon>
        <taxon>Plexauridae</taxon>
        <taxon>Paramuricea</taxon>
    </lineage>
</organism>
<dbReference type="Proteomes" id="UP001152795">
    <property type="component" value="Unassembled WGS sequence"/>
</dbReference>
<comment type="caution">
    <text evidence="1">The sequence shown here is derived from an EMBL/GenBank/DDBJ whole genome shotgun (WGS) entry which is preliminary data.</text>
</comment>
<protein>
    <submittedName>
        <fullName evidence="1">Uncharacterized protein</fullName>
    </submittedName>
</protein>
<gene>
    <name evidence="1" type="ORF">PACLA_8A038041</name>
</gene>